<feature type="transmembrane region" description="Helical" evidence="1">
    <location>
        <begin position="415"/>
        <end position="436"/>
    </location>
</feature>
<evidence type="ECO:0000256" key="1">
    <source>
        <dbReference type="SAM" id="Phobius"/>
    </source>
</evidence>
<proteinExistence type="predicted"/>
<feature type="transmembrane region" description="Helical" evidence="1">
    <location>
        <begin position="330"/>
        <end position="347"/>
    </location>
</feature>
<feature type="transmembrane region" description="Helical" evidence="1">
    <location>
        <begin position="354"/>
        <end position="373"/>
    </location>
</feature>
<dbReference type="InterPro" id="IPR024962">
    <property type="entry name" value="YukD-like"/>
</dbReference>
<accession>A0ABX7Y6Z8</accession>
<evidence type="ECO:0000259" key="2">
    <source>
        <dbReference type="Pfam" id="PF19053"/>
    </source>
</evidence>
<keyword evidence="1" id="KW-0472">Membrane</keyword>
<dbReference type="InterPro" id="IPR044049">
    <property type="entry name" value="EccD_transm"/>
</dbReference>
<feature type="transmembrane region" description="Helical" evidence="1">
    <location>
        <begin position="149"/>
        <end position="169"/>
    </location>
</feature>
<feature type="transmembrane region" description="Helical" evidence="1">
    <location>
        <begin position="234"/>
        <end position="254"/>
    </location>
</feature>
<feature type="transmembrane region" description="Helical" evidence="1">
    <location>
        <begin position="305"/>
        <end position="324"/>
    </location>
</feature>
<dbReference type="Pfam" id="PF19053">
    <property type="entry name" value="EccD"/>
    <property type="match status" value="1"/>
</dbReference>
<dbReference type="RefSeq" id="WP_212324491.1">
    <property type="nucleotide sequence ID" value="NZ_AP024463.1"/>
</dbReference>
<evidence type="ECO:0000313" key="3">
    <source>
        <dbReference type="EMBL" id="QUC08503.1"/>
    </source>
</evidence>
<dbReference type="Proteomes" id="UP000678513">
    <property type="component" value="Chromosome"/>
</dbReference>
<feature type="transmembrane region" description="Helical" evidence="1">
    <location>
        <begin position="385"/>
        <end position="403"/>
    </location>
</feature>
<keyword evidence="1" id="KW-0812">Transmembrane</keyword>
<dbReference type="Pfam" id="PF08817">
    <property type="entry name" value="YukD"/>
    <property type="match status" value="1"/>
</dbReference>
<organism evidence="3 4">
    <name type="scientific">Arachnia rubra</name>
    <dbReference type="NCBI Taxonomy" id="1547448"/>
    <lineage>
        <taxon>Bacteria</taxon>
        <taxon>Bacillati</taxon>
        <taxon>Actinomycetota</taxon>
        <taxon>Actinomycetes</taxon>
        <taxon>Propionibacteriales</taxon>
        <taxon>Propionibacteriaceae</taxon>
        <taxon>Arachnia</taxon>
    </lineage>
</organism>
<feature type="transmembrane region" description="Helical" evidence="1">
    <location>
        <begin position="201"/>
        <end position="222"/>
    </location>
</feature>
<gene>
    <name evidence="3" type="ORF">J5A65_01780</name>
</gene>
<evidence type="ECO:0000313" key="4">
    <source>
        <dbReference type="Proteomes" id="UP000678513"/>
    </source>
</evidence>
<dbReference type="Gene3D" id="3.10.20.90">
    <property type="entry name" value="Phosphatidylinositol 3-kinase Catalytic Subunit, Chain A, domain 1"/>
    <property type="match status" value="1"/>
</dbReference>
<feature type="transmembrane region" description="Helical" evidence="1">
    <location>
        <begin position="176"/>
        <end position="195"/>
    </location>
</feature>
<feature type="transmembrane region" description="Helical" evidence="1">
    <location>
        <begin position="124"/>
        <end position="143"/>
    </location>
</feature>
<keyword evidence="1" id="KW-1133">Transmembrane helix</keyword>
<dbReference type="EMBL" id="CP072384">
    <property type="protein sequence ID" value="QUC08503.1"/>
    <property type="molecule type" value="Genomic_DNA"/>
</dbReference>
<protein>
    <recommendedName>
        <fullName evidence="2">EccD-like transmembrane domain-containing protein</fullName>
    </recommendedName>
</protein>
<reference evidence="3 4" key="1">
    <citation type="submission" date="2021-03" db="EMBL/GenBank/DDBJ databases">
        <title>Human Oral Microbial Genomes.</title>
        <authorList>
            <person name="Johnston C.D."/>
            <person name="Chen T."/>
            <person name="Dewhirst F.E."/>
        </authorList>
    </citation>
    <scope>NUCLEOTIDE SEQUENCE [LARGE SCALE GENOMIC DNA]</scope>
    <source>
        <strain evidence="3 4">DSMZ 100122</strain>
    </source>
</reference>
<keyword evidence="4" id="KW-1185">Reference proteome</keyword>
<feature type="domain" description="EccD-like transmembrane" evidence="2">
    <location>
        <begin position="127"/>
        <end position="436"/>
    </location>
</feature>
<sequence>MPSTDSSRAGALMPISLSMAGDTVDMSVPSNIALAELVPVLVKAVSPLDPGTATRGFTIRTSDGNVLSQSKTLPEQKVRPGAVLTLEPMGSNSQDQRYDDLVEAVGTAVADKSTPWERTNSVQLSAHASAALVLLAALLLLTGAHEPTLTAAVGASGALLTTLAAAVVARMPNRPGALSLGHTTPVLVACAAFAITAGDWFSLPLAASGVGLLAGSCTLLVLPSDLRVSMAAPITTGFSLVLVGGLVNLAGVAPERAASLTLSLLVVVTLSAPWVAMAQIPIGIGTSQENEKIDTPRVYSRVDNARVLVISLKAGCSAAMVVLAPLMTTSPVAIAMLACGGVALMLTTRSLRSAVEVLIGVLTGMFLTILAAVSTTTVAPDALPWTLGAIILTAVLLLTANVVSQRLRPWLTRLADAAGVLALLGILPLAALVWGVI</sequence>
<name>A0ABX7Y6Z8_9ACTN</name>
<feature type="transmembrane region" description="Helical" evidence="1">
    <location>
        <begin position="260"/>
        <end position="284"/>
    </location>
</feature>